<dbReference type="eggNOG" id="KOG0254">
    <property type="taxonomic scope" value="Eukaryota"/>
</dbReference>
<dbReference type="InterPro" id="IPR020846">
    <property type="entry name" value="MFS_dom"/>
</dbReference>
<feature type="non-terminal residue" evidence="8">
    <location>
        <position position="1"/>
    </location>
</feature>
<dbReference type="Pfam" id="PF00083">
    <property type="entry name" value="Sugar_tr"/>
    <property type="match status" value="1"/>
</dbReference>
<dbReference type="PANTHER" id="PTHR48022:SF17">
    <property type="entry name" value="HEXOSE TRANSPORTER"/>
    <property type="match status" value="1"/>
</dbReference>
<dbReference type="Proteomes" id="UP000053841">
    <property type="component" value="Unassembled WGS sequence"/>
</dbReference>
<keyword evidence="3 6" id="KW-0812">Transmembrane</keyword>
<dbReference type="PANTHER" id="PTHR48022">
    <property type="entry name" value="PLASTIDIC GLUCOSE TRANSPORTER 4"/>
    <property type="match status" value="1"/>
</dbReference>
<accession>W6XYV5</accession>
<evidence type="ECO:0000313" key="9">
    <source>
        <dbReference type="Proteomes" id="UP000053841"/>
    </source>
</evidence>
<comment type="similarity">
    <text evidence="2">Belongs to the major facilitator superfamily. Sugar transporter (TC 2.A.1.1) family.</text>
</comment>
<dbReference type="GO" id="GO:0005351">
    <property type="term" value="F:carbohydrate:proton symporter activity"/>
    <property type="evidence" value="ECO:0007669"/>
    <property type="project" value="TreeGrafter"/>
</dbReference>
<reference evidence="8 9" key="1">
    <citation type="journal article" date="2013" name="PLoS Genet.">
        <title>Comparative genome structure, secondary metabolite, and effector coding capacity across Cochliobolus pathogens.</title>
        <authorList>
            <person name="Condon B.J."/>
            <person name="Leng Y."/>
            <person name="Wu D."/>
            <person name="Bushley K.E."/>
            <person name="Ohm R.A."/>
            <person name="Otillar R."/>
            <person name="Martin J."/>
            <person name="Schackwitz W."/>
            <person name="Grimwood J."/>
            <person name="MohdZainudin N."/>
            <person name="Xue C."/>
            <person name="Wang R."/>
            <person name="Manning V.A."/>
            <person name="Dhillon B."/>
            <person name="Tu Z.J."/>
            <person name="Steffenson B.J."/>
            <person name="Salamov A."/>
            <person name="Sun H."/>
            <person name="Lowry S."/>
            <person name="LaButti K."/>
            <person name="Han J."/>
            <person name="Copeland A."/>
            <person name="Lindquist E."/>
            <person name="Barry K."/>
            <person name="Schmutz J."/>
            <person name="Baker S.E."/>
            <person name="Ciuffetti L.M."/>
            <person name="Grigoriev I.V."/>
            <person name="Zhong S."/>
            <person name="Turgeon B.G."/>
        </authorList>
    </citation>
    <scope>NUCLEOTIDE SEQUENCE [LARGE SCALE GENOMIC DNA]</scope>
    <source>
        <strain evidence="8 9">26-R-13</strain>
    </source>
</reference>
<organism evidence="8 9">
    <name type="scientific">Cochliobolus carbonum (strain 26-R-13)</name>
    <name type="common">Maize leaf spot fungus</name>
    <name type="synonym">Bipolaris zeicola</name>
    <dbReference type="NCBI Taxonomy" id="930089"/>
    <lineage>
        <taxon>Eukaryota</taxon>
        <taxon>Fungi</taxon>
        <taxon>Dikarya</taxon>
        <taxon>Ascomycota</taxon>
        <taxon>Pezizomycotina</taxon>
        <taxon>Dothideomycetes</taxon>
        <taxon>Pleosporomycetidae</taxon>
        <taxon>Pleosporales</taxon>
        <taxon>Pleosporineae</taxon>
        <taxon>Pleosporaceae</taxon>
        <taxon>Bipolaris</taxon>
    </lineage>
</organism>
<evidence type="ECO:0000256" key="5">
    <source>
        <dbReference type="ARBA" id="ARBA00023136"/>
    </source>
</evidence>
<dbReference type="GeneID" id="19149694"/>
<dbReference type="GO" id="GO:0016020">
    <property type="term" value="C:membrane"/>
    <property type="evidence" value="ECO:0007669"/>
    <property type="project" value="UniProtKB-SubCell"/>
</dbReference>
<dbReference type="AlphaFoldDB" id="W6XYV5"/>
<keyword evidence="9" id="KW-1185">Reference proteome</keyword>
<dbReference type="InterPro" id="IPR005828">
    <property type="entry name" value="MFS_sugar_transport-like"/>
</dbReference>
<evidence type="ECO:0000256" key="4">
    <source>
        <dbReference type="ARBA" id="ARBA00022989"/>
    </source>
</evidence>
<evidence type="ECO:0000256" key="1">
    <source>
        <dbReference type="ARBA" id="ARBA00004141"/>
    </source>
</evidence>
<evidence type="ECO:0000256" key="2">
    <source>
        <dbReference type="ARBA" id="ARBA00010992"/>
    </source>
</evidence>
<dbReference type="Gene3D" id="1.20.1250.20">
    <property type="entry name" value="MFS general substrate transporter like domains"/>
    <property type="match status" value="1"/>
</dbReference>
<evidence type="ECO:0000256" key="6">
    <source>
        <dbReference type="SAM" id="Phobius"/>
    </source>
</evidence>
<proteinExistence type="inferred from homology"/>
<dbReference type="RefSeq" id="XP_007717795.1">
    <property type="nucleotide sequence ID" value="XM_007719605.1"/>
</dbReference>
<dbReference type="EMBL" id="KI964866">
    <property type="protein sequence ID" value="EUC27899.1"/>
    <property type="molecule type" value="Genomic_DNA"/>
</dbReference>
<dbReference type="OrthoDB" id="6612291at2759"/>
<name>W6XYV5_COCC2</name>
<dbReference type="SUPFAM" id="SSF103473">
    <property type="entry name" value="MFS general substrate transporter"/>
    <property type="match status" value="1"/>
</dbReference>
<evidence type="ECO:0000259" key="7">
    <source>
        <dbReference type="PROSITE" id="PS50850"/>
    </source>
</evidence>
<evidence type="ECO:0000313" key="8">
    <source>
        <dbReference type="EMBL" id="EUC27899.1"/>
    </source>
</evidence>
<dbReference type="KEGG" id="bze:COCCADRAFT_42390"/>
<dbReference type="PROSITE" id="PS50850">
    <property type="entry name" value="MFS"/>
    <property type="match status" value="1"/>
</dbReference>
<feature type="transmembrane region" description="Helical" evidence="6">
    <location>
        <begin position="44"/>
        <end position="65"/>
    </location>
</feature>
<sequence>ESAPPHHRWLLMGTYNVALTVGNGIATGVCAGSARQSPTNDWQWRVPIACQIPLSVLLVVTFLLFPKSPRWLIPRRKYDDTRVDLPKFFDLDQHAEAVTTQMDIIAAAIE</sequence>
<feature type="non-terminal residue" evidence="8">
    <location>
        <position position="110"/>
    </location>
</feature>
<dbReference type="InterPro" id="IPR036259">
    <property type="entry name" value="MFS_trans_sf"/>
</dbReference>
<protein>
    <recommendedName>
        <fullName evidence="7">Major facilitator superfamily (MFS) profile domain-containing protein</fullName>
    </recommendedName>
</protein>
<gene>
    <name evidence="8" type="ORF">COCCADRAFT_42390</name>
</gene>
<evidence type="ECO:0000256" key="3">
    <source>
        <dbReference type="ARBA" id="ARBA00022692"/>
    </source>
</evidence>
<dbReference type="InterPro" id="IPR050360">
    <property type="entry name" value="MFS_Sugar_Transporters"/>
</dbReference>
<feature type="domain" description="Major facilitator superfamily (MFS) profile" evidence="7">
    <location>
        <begin position="1"/>
        <end position="110"/>
    </location>
</feature>
<keyword evidence="5 6" id="KW-0472">Membrane</keyword>
<keyword evidence="4 6" id="KW-1133">Transmembrane helix</keyword>
<comment type="subcellular location">
    <subcellularLocation>
        <location evidence="1">Membrane</location>
        <topology evidence="1">Multi-pass membrane protein</topology>
    </subcellularLocation>
</comment>
<dbReference type="HOGENOM" id="CLU_2176937_0_0_1"/>